<sequence length="172" mass="19558">MASFASRTMQKLFAARILLKHLDQLSDQDELIQPAFKTAHIEAVVFQMQGALQALLYEIAEAARMPAGQWHSINELHQAALENERTLPQLNILIELQKDSFSWLSQFSRRYQACWLPDKQGAKEVHQQTPESSGAMMIAVADDSVSDQVQLNAWLDSMQALVKDLRLTMQEY</sequence>
<name>A0A1T4MKU7_9GAMM</name>
<organism evidence="1 2">
    <name type="scientific">Oceanospirillum multiglobuliferum</name>
    <dbReference type="NCBI Taxonomy" id="64969"/>
    <lineage>
        <taxon>Bacteria</taxon>
        <taxon>Pseudomonadati</taxon>
        <taxon>Pseudomonadota</taxon>
        <taxon>Gammaproteobacteria</taxon>
        <taxon>Oceanospirillales</taxon>
        <taxon>Oceanospirillaceae</taxon>
        <taxon>Oceanospirillum</taxon>
    </lineage>
</organism>
<dbReference type="InterPro" id="IPR046493">
    <property type="entry name" value="DUF6586"/>
</dbReference>
<dbReference type="RefSeq" id="WP_078744421.1">
    <property type="nucleotide sequence ID" value="NZ_FUXG01000004.1"/>
</dbReference>
<dbReference type="EMBL" id="MTSM01000001">
    <property type="protein sequence ID" value="OPX56986.1"/>
    <property type="molecule type" value="Genomic_DNA"/>
</dbReference>
<dbReference type="AlphaFoldDB" id="A0A1T4MKU7"/>
<gene>
    <name evidence="1" type="ORF">BTE48_00685</name>
</gene>
<dbReference type="OrthoDB" id="6121078at2"/>
<evidence type="ECO:0000313" key="1">
    <source>
        <dbReference type="EMBL" id="OPX56986.1"/>
    </source>
</evidence>
<reference evidence="1 2" key="1">
    <citation type="submission" date="2017-01" db="EMBL/GenBank/DDBJ databases">
        <title>Genome Sequencing of a Marine Spirillum, Oceanospirillum multiglobuliferum ATCC 33336, from Japan.</title>
        <authorList>
            <person name="Carney J.G."/>
            <person name="Trachtenberg A.M."/>
            <person name="Rheaume B.A."/>
            <person name="Linnane J.D."/>
            <person name="Pitts N.L."/>
            <person name="Mykles D.L."/>
            <person name="Maclea K.S."/>
        </authorList>
    </citation>
    <scope>NUCLEOTIDE SEQUENCE [LARGE SCALE GENOMIC DNA]</scope>
    <source>
        <strain evidence="1 2">ATCC 33336</strain>
    </source>
</reference>
<keyword evidence="2" id="KW-1185">Reference proteome</keyword>
<evidence type="ECO:0000313" key="2">
    <source>
        <dbReference type="Proteomes" id="UP000191418"/>
    </source>
</evidence>
<dbReference type="Proteomes" id="UP000191418">
    <property type="component" value="Unassembled WGS sequence"/>
</dbReference>
<dbReference type="Pfam" id="PF20227">
    <property type="entry name" value="DUF6586"/>
    <property type="match status" value="1"/>
</dbReference>
<protein>
    <submittedName>
        <fullName evidence="1">Uncharacterized protein</fullName>
    </submittedName>
</protein>
<proteinExistence type="predicted"/>
<accession>A0A1T4MKU7</accession>
<dbReference type="STRING" id="64969.SAMN02745127_00819"/>
<comment type="caution">
    <text evidence="1">The sequence shown here is derived from an EMBL/GenBank/DDBJ whole genome shotgun (WGS) entry which is preliminary data.</text>
</comment>